<dbReference type="EMBL" id="UOEL01000126">
    <property type="protein sequence ID" value="VAW15587.1"/>
    <property type="molecule type" value="Genomic_DNA"/>
</dbReference>
<sequence>MIVTRIFVHFEEARYPVCLQRGSSLDNVNQGLTNRTKPFDRVSSYSLPQMDSVLSSSRNLQNVSDNLRSRYVNSTEGFLQELTTQYINLRR</sequence>
<accession>A0A3B0TQC5</accession>
<name>A0A3B0TQC5_9ZZZZ</name>
<organism evidence="1">
    <name type="scientific">hydrothermal vent metagenome</name>
    <dbReference type="NCBI Taxonomy" id="652676"/>
    <lineage>
        <taxon>unclassified sequences</taxon>
        <taxon>metagenomes</taxon>
        <taxon>ecological metagenomes</taxon>
    </lineage>
</organism>
<protein>
    <submittedName>
        <fullName evidence="1">Uncharacterized protein</fullName>
    </submittedName>
</protein>
<dbReference type="AlphaFoldDB" id="A0A3B0TQC5"/>
<gene>
    <name evidence="1" type="ORF">MNBD_BACTEROID03-1893</name>
</gene>
<proteinExistence type="predicted"/>
<reference evidence="1" key="1">
    <citation type="submission" date="2018-06" db="EMBL/GenBank/DDBJ databases">
        <authorList>
            <person name="Zhirakovskaya E."/>
        </authorList>
    </citation>
    <scope>NUCLEOTIDE SEQUENCE</scope>
</reference>
<evidence type="ECO:0000313" key="1">
    <source>
        <dbReference type="EMBL" id="VAW15587.1"/>
    </source>
</evidence>